<gene>
    <name evidence="2" type="ORF">BN85404390</name>
</gene>
<dbReference type="AlphaFoldDB" id="U4KRB5"/>
<keyword evidence="1" id="KW-1003">Cell membrane</keyword>
<protein>
    <recommendedName>
        <fullName evidence="1">Putative membrane protein insertion efficiency factor</fullName>
    </recommendedName>
</protein>
<keyword evidence="3" id="KW-1185">Reference proteome</keyword>
<dbReference type="RefSeq" id="WP_026657023.1">
    <property type="nucleotide sequence ID" value="NC_022538.1"/>
</dbReference>
<dbReference type="KEGG" id="apal:BN85404390"/>
<comment type="subcellular location">
    <subcellularLocation>
        <location evidence="1">Cell membrane</location>
        <topology evidence="1">Peripheral membrane protein</topology>
        <orientation evidence="1">Cytoplasmic side</orientation>
    </subcellularLocation>
</comment>
<keyword evidence="1" id="KW-0472">Membrane</keyword>
<dbReference type="OrthoDB" id="9801753at2"/>
<dbReference type="PANTHER" id="PTHR33383:SF1">
    <property type="entry name" value="MEMBRANE PROTEIN INSERTION EFFICIENCY FACTOR-RELATED"/>
    <property type="match status" value="1"/>
</dbReference>
<dbReference type="Pfam" id="PF01809">
    <property type="entry name" value="YidD"/>
    <property type="match status" value="1"/>
</dbReference>
<evidence type="ECO:0000313" key="3">
    <source>
        <dbReference type="Proteomes" id="UP000032740"/>
    </source>
</evidence>
<accession>U4KRB5</accession>
<organism evidence="2 3">
    <name type="scientific">Alteracholeplasma palmae (strain ATCC 49389 / J233)</name>
    <name type="common">Acholeplasma palmae</name>
    <dbReference type="NCBI Taxonomy" id="1318466"/>
    <lineage>
        <taxon>Bacteria</taxon>
        <taxon>Bacillati</taxon>
        <taxon>Mycoplasmatota</taxon>
        <taxon>Mollicutes</taxon>
        <taxon>Acholeplasmatales</taxon>
        <taxon>Acholeplasmataceae</taxon>
        <taxon>Acholeplasma</taxon>
    </lineage>
</organism>
<dbReference type="STRING" id="1318466.BN85404390"/>
<reference evidence="2 3" key="1">
    <citation type="journal article" date="2013" name="J. Mol. Microbiol. Biotechnol.">
        <title>Analysis of the Complete Genomes of Acholeplasma brassicae , A. palmae and A. laidlawii and Their Comparison to the Obligate Parasites from ' Candidatus Phytoplasma'.</title>
        <authorList>
            <person name="Kube M."/>
            <person name="Siewert C."/>
            <person name="Migdoll A.M."/>
            <person name="Duduk B."/>
            <person name="Holz S."/>
            <person name="Rabus R."/>
            <person name="Seemuller E."/>
            <person name="Mitrovic J."/>
            <person name="Muller I."/>
            <person name="Buttner C."/>
            <person name="Reinhardt R."/>
        </authorList>
    </citation>
    <scope>NUCLEOTIDE SEQUENCE [LARGE SCALE GENOMIC DNA]</scope>
    <source>
        <strain evidence="2 3">J233</strain>
    </source>
</reference>
<dbReference type="HAMAP" id="MF_00386">
    <property type="entry name" value="UPF0161_YidD"/>
    <property type="match status" value="1"/>
</dbReference>
<name>U4KRB5_ALTPJ</name>
<dbReference type="HOGENOM" id="CLU_1500381_0_0_14"/>
<evidence type="ECO:0000256" key="1">
    <source>
        <dbReference type="HAMAP-Rule" id="MF_00386"/>
    </source>
</evidence>
<dbReference type="GO" id="GO:0005886">
    <property type="term" value="C:plasma membrane"/>
    <property type="evidence" value="ECO:0007669"/>
    <property type="project" value="UniProtKB-SubCell"/>
</dbReference>
<dbReference type="PANTHER" id="PTHR33383">
    <property type="entry name" value="MEMBRANE PROTEIN INSERTION EFFICIENCY FACTOR-RELATED"/>
    <property type="match status" value="1"/>
</dbReference>
<dbReference type="InterPro" id="IPR002696">
    <property type="entry name" value="Membr_insert_effic_factor_YidD"/>
</dbReference>
<comment type="function">
    <text evidence="1">Could be involved in insertion of integral membrane proteins into the membrane.</text>
</comment>
<evidence type="ECO:0000313" key="2">
    <source>
        <dbReference type="EMBL" id="CCV64016.1"/>
    </source>
</evidence>
<dbReference type="SMART" id="SM01234">
    <property type="entry name" value="Haemolytic"/>
    <property type="match status" value="1"/>
</dbReference>
<dbReference type="EMBL" id="FO681347">
    <property type="protein sequence ID" value="CCV64016.1"/>
    <property type="molecule type" value="Genomic_DNA"/>
</dbReference>
<dbReference type="NCBIfam" id="TIGR00278">
    <property type="entry name" value="membrane protein insertion efficiency factor YidD"/>
    <property type="match status" value="1"/>
</dbReference>
<sequence>MNKIAIKMIKAYQEKISSQTNPKCRHTPTCSQYGLIAYKRFNFFKASFLTAKRILSCNPLFKPKYDPVPEKVLKPNDNFIFACIAKSDLSETIVAYDFKSFIDLTYKFDLVPEPLEIICLDKTKVTYTLNNNGYILNKSDAIKNATDILNYESFSDGRYKLNKAFKKINTSYTKCNEPQ</sequence>
<comment type="similarity">
    <text evidence="1">Belongs to the UPF0161 family.</text>
</comment>
<dbReference type="Proteomes" id="UP000032740">
    <property type="component" value="Chromosome"/>
</dbReference>
<proteinExistence type="inferred from homology"/>